<dbReference type="AlphaFoldDB" id="Q6ABF7"/>
<name>Q6ABF7_CUTAK</name>
<evidence type="ECO:0000313" key="3">
    <source>
        <dbReference type="EMBL" id="AAT81909.1"/>
    </source>
</evidence>
<feature type="transmembrane region" description="Helical" evidence="2">
    <location>
        <begin position="20"/>
        <end position="37"/>
    </location>
</feature>
<gene>
    <name evidence="3" type="ordered locus">PPA0151</name>
</gene>
<feature type="region of interest" description="Disordered" evidence="1">
    <location>
        <begin position="37"/>
        <end position="98"/>
    </location>
</feature>
<evidence type="ECO:0000256" key="2">
    <source>
        <dbReference type="SAM" id="Phobius"/>
    </source>
</evidence>
<dbReference type="EnsemblBacteria" id="AAT81909">
    <property type="protein sequence ID" value="AAT81909"/>
    <property type="gene ID" value="PPA0151"/>
</dbReference>
<dbReference type="RefSeq" id="WP_002515710.1">
    <property type="nucleotide sequence ID" value="NC_006085.1"/>
</dbReference>
<dbReference type="GeneID" id="92856139"/>
<keyword evidence="2" id="KW-1133">Transmembrane helix</keyword>
<dbReference type="KEGG" id="pac:PPA0151"/>
<keyword evidence="2" id="KW-0812">Transmembrane</keyword>
<evidence type="ECO:0000313" key="4">
    <source>
        <dbReference type="Proteomes" id="UP000000603"/>
    </source>
</evidence>
<dbReference type="HOGENOM" id="CLU_2466552_0_0_11"/>
<evidence type="ECO:0000256" key="1">
    <source>
        <dbReference type="SAM" id="MobiDB-lite"/>
    </source>
</evidence>
<dbReference type="Proteomes" id="UP000000603">
    <property type="component" value="Chromosome"/>
</dbReference>
<sequence length="98" mass="10467">MKKMSKPEVNPEEINKGTLVAVAVAAVAVIGIALKAMRKGPKDRKTGSQDPSLFENLATRKPSGGRVTQRRDPRADGHATPMGGTGRVSTAPDFYSYK</sequence>
<dbReference type="EMBL" id="AE017283">
    <property type="protein sequence ID" value="AAT81909.1"/>
    <property type="molecule type" value="Genomic_DNA"/>
</dbReference>
<proteinExistence type="predicted"/>
<organism evidence="3 4">
    <name type="scientific">Cutibacterium acnes (strain DSM 16379 / KPA171202)</name>
    <name type="common">Propionibacterium acnes</name>
    <dbReference type="NCBI Taxonomy" id="267747"/>
    <lineage>
        <taxon>Bacteria</taxon>
        <taxon>Bacillati</taxon>
        <taxon>Actinomycetota</taxon>
        <taxon>Actinomycetes</taxon>
        <taxon>Propionibacteriales</taxon>
        <taxon>Propionibacteriaceae</taxon>
        <taxon>Cutibacterium</taxon>
    </lineage>
</organism>
<protein>
    <submittedName>
        <fullName evidence="3">Uncharacterized protein</fullName>
    </submittedName>
</protein>
<accession>Q6ABF7</accession>
<reference evidence="3 4" key="1">
    <citation type="journal article" date="2004" name="Science">
        <title>The complete genome sequence of Propionibacterium acnes, a commensal of human skin.</title>
        <authorList>
            <person name="Bruggemann H."/>
            <person name="Henne A."/>
            <person name="Hoster F."/>
            <person name="Liesegang H."/>
            <person name="Wiezer A."/>
            <person name="Strittmatter A."/>
            <person name="Hujer S."/>
            <person name="Durre P."/>
            <person name="Gottschalk G."/>
        </authorList>
    </citation>
    <scope>NUCLEOTIDE SEQUENCE [LARGE SCALE GENOMIC DNA]</scope>
    <source>
        <strain evidence="4">DSM 16379 / KPA171202</strain>
    </source>
</reference>
<keyword evidence="2" id="KW-0472">Membrane</keyword>